<dbReference type="SUPFAM" id="SSF53335">
    <property type="entry name" value="S-adenosyl-L-methionine-dependent methyltransferases"/>
    <property type="match status" value="1"/>
</dbReference>
<gene>
    <name evidence="1" type="ORF">F0L46_06590</name>
</gene>
<dbReference type="Gene3D" id="3.40.50.150">
    <property type="entry name" value="Vaccinia Virus protein VP39"/>
    <property type="match status" value="1"/>
</dbReference>
<dbReference type="EMBL" id="VUOA01000015">
    <property type="protein sequence ID" value="KAA2238136.1"/>
    <property type="molecule type" value="Genomic_DNA"/>
</dbReference>
<dbReference type="GO" id="GO:0008168">
    <property type="term" value="F:methyltransferase activity"/>
    <property type="evidence" value="ECO:0007669"/>
    <property type="project" value="UniProtKB-KW"/>
</dbReference>
<evidence type="ECO:0000313" key="2">
    <source>
        <dbReference type="Proteomes" id="UP000323142"/>
    </source>
</evidence>
<dbReference type="Pfam" id="PF13578">
    <property type="entry name" value="Methyltransf_24"/>
    <property type="match status" value="1"/>
</dbReference>
<dbReference type="GO" id="GO:0032259">
    <property type="term" value="P:methylation"/>
    <property type="evidence" value="ECO:0007669"/>
    <property type="project" value="UniProtKB-KW"/>
</dbReference>
<comment type="caution">
    <text evidence="1">The sequence shown here is derived from an EMBL/GenBank/DDBJ whole genome shotgun (WGS) entry which is preliminary data.</text>
</comment>
<keyword evidence="1" id="KW-0808">Transferase</keyword>
<name>A0A5B2VHV8_9HYPH</name>
<organism evidence="1 2">
    <name type="scientific">Salinarimonas soli</name>
    <dbReference type="NCBI Taxonomy" id="1638099"/>
    <lineage>
        <taxon>Bacteria</taxon>
        <taxon>Pseudomonadati</taxon>
        <taxon>Pseudomonadota</taxon>
        <taxon>Alphaproteobacteria</taxon>
        <taxon>Hyphomicrobiales</taxon>
        <taxon>Salinarimonadaceae</taxon>
        <taxon>Salinarimonas</taxon>
    </lineage>
</organism>
<accession>A0A5B2VHV8</accession>
<keyword evidence="2" id="KW-1185">Reference proteome</keyword>
<dbReference type="Proteomes" id="UP000323142">
    <property type="component" value="Unassembled WGS sequence"/>
</dbReference>
<dbReference type="InterPro" id="IPR029063">
    <property type="entry name" value="SAM-dependent_MTases_sf"/>
</dbReference>
<reference evidence="1 2" key="1">
    <citation type="submission" date="2019-09" db="EMBL/GenBank/DDBJ databases">
        <title>Salinarimonas rosea gen. nov., sp. nov., a new member of the a-2 subgroup of the Proteobacteria.</title>
        <authorList>
            <person name="Liu J."/>
        </authorList>
    </citation>
    <scope>NUCLEOTIDE SEQUENCE [LARGE SCALE GENOMIC DNA]</scope>
    <source>
        <strain evidence="1 2">BN140002</strain>
    </source>
</reference>
<keyword evidence="1" id="KW-0489">Methyltransferase</keyword>
<reference evidence="1 2" key="2">
    <citation type="submission" date="2019-09" db="EMBL/GenBank/DDBJ databases">
        <authorList>
            <person name="Jin C."/>
        </authorList>
    </citation>
    <scope>NUCLEOTIDE SEQUENCE [LARGE SCALE GENOMIC DNA]</scope>
    <source>
        <strain evidence="1 2">BN140002</strain>
    </source>
</reference>
<dbReference type="OrthoDB" id="9795498at2"/>
<sequence length="274" mass="29339">MNARSLAFGLATVLGVARRGFFIPYRHAAGVDPIAYPALAPLFERAQARFTGLLGEIDALAPDLLAILGGGGPARFDQTWFPRLDAAAAYAMVRRERPARIVEVGSGHSTRFLARAVADGGLATAITCIDPQPRRSISGLPVTHDARLLGDDHRPLLAGLDPGDILFIDSSHLAVPGSDVDRLFLDILPRLAPGVLVHVHDVTLPDAYPAEWAWRGYNEQLLVGALLQGGAYEILFAGHWAATRMGDRVAAGVLASLPLVPGARETSLWLRKRA</sequence>
<evidence type="ECO:0000313" key="1">
    <source>
        <dbReference type="EMBL" id="KAA2238136.1"/>
    </source>
</evidence>
<protein>
    <submittedName>
        <fullName evidence="1">Class I SAM-dependent methyltransferase</fullName>
    </submittedName>
</protein>
<dbReference type="RefSeq" id="WP_149816264.1">
    <property type="nucleotide sequence ID" value="NZ_VUOA01000015.1"/>
</dbReference>
<dbReference type="AlphaFoldDB" id="A0A5B2VHV8"/>
<proteinExistence type="predicted"/>